<comment type="caution">
    <text evidence="2">The sequence shown here is derived from an EMBL/GenBank/DDBJ whole genome shotgun (WGS) entry which is preliminary data.</text>
</comment>
<accession>A0A1X0WFL0</accession>
<dbReference type="EMBL" id="MRWE01000014">
    <property type="protein sequence ID" value="ORJ25576.1"/>
    <property type="molecule type" value="Genomic_DNA"/>
</dbReference>
<sequence length="158" mass="17607">MTKQITRENLTQLAAKASESPRLRTNLNLHPDVNDPVQRLAVTMDKESYVRIHRHPHTWELLSTLTGRLVVLIYNSAGQITDRLVLGEETRTLEIPAGVWHSAIALDNGSTFLEIKQGPYVPVPEEDTFPGSPAEGDDKSQATMAWYLTAKVGDTVKF</sequence>
<proteinExistence type="predicted"/>
<dbReference type="InterPro" id="IPR011051">
    <property type="entry name" value="RmlC_Cupin_sf"/>
</dbReference>
<dbReference type="SUPFAM" id="SSF51182">
    <property type="entry name" value="RmlC-like cupins"/>
    <property type="match status" value="1"/>
</dbReference>
<dbReference type="InterPro" id="IPR027565">
    <property type="entry name" value="Cupin_WbuC"/>
</dbReference>
<dbReference type="STRING" id="1646377.BS640_10270"/>
<gene>
    <name evidence="2" type="ORF">BS640_10270</name>
</gene>
<evidence type="ECO:0000259" key="1">
    <source>
        <dbReference type="Pfam" id="PF19480"/>
    </source>
</evidence>
<reference evidence="2 3" key="1">
    <citation type="journal article" date="2017" name="Int. J. Syst. Evol. Microbiol.">
        <title>Rouxiella badensis sp. nov. and Rouxiella silvae sp. nov. isolated from peat bog soil in Germany and emendation of the genus description.</title>
        <authorList>
            <person name="Le Fleche-Mateos A."/>
            <person name="Kugler J.H."/>
            <person name="Hansen S.H."/>
            <person name="Syldatk C."/>
            <person name="Hausmann R."/>
            <person name="Lomprez F."/>
            <person name="Vandenbogaert M."/>
            <person name="Manuguerra J.C."/>
            <person name="Grimont P.A."/>
        </authorList>
    </citation>
    <scope>NUCLEOTIDE SEQUENCE [LARGE SCALE GENOMIC DNA]</scope>
    <source>
        <strain evidence="2 3">DSM 100043</strain>
    </source>
</reference>
<evidence type="ECO:0000313" key="2">
    <source>
        <dbReference type="EMBL" id="ORJ25576.1"/>
    </source>
</evidence>
<dbReference type="Proteomes" id="UP000192536">
    <property type="component" value="Unassembled WGS sequence"/>
</dbReference>
<dbReference type="NCBIfam" id="TIGR04366">
    <property type="entry name" value="cupin_WbuC"/>
    <property type="match status" value="1"/>
</dbReference>
<dbReference type="AlphaFoldDB" id="A0A1X0WFL0"/>
<keyword evidence="3" id="KW-1185">Reference proteome</keyword>
<dbReference type="Pfam" id="PF19480">
    <property type="entry name" value="DUF6016"/>
    <property type="match status" value="1"/>
</dbReference>
<dbReference type="InterPro" id="IPR046058">
    <property type="entry name" value="WbuC_cupin"/>
</dbReference>
<name>A0A1X0WFL0_9GAMM</name>
<dbReference type="InterPro" id="IPR014710">
    <property type="entry name" value="RmlC-like_jellyroll"/>
</dbReference>
<evidence type="ECO:0000313" key="3">
    <source>
        <dbReference type="Proteomes" id="UP000192536"/>
    </source>
</evidence>
<dbReference type="Gene3D" id="2.60.120.10">
    <property type="entry name" value="Jelly Rolls"/>
    <property type="match status" value="1"/>
</dbReference>
<dbReference type="CDD" id="cd07005">
    <property type="entry name" value="cupin_WbuC-like"/>
    <property type="match status" value="1"/>
</dbReference>
<feature type="domain" description="Cupin fold metalloprotein WbuC cupin" evidence="1">
    <location>
        <begin position="5"/>
        <end position="86"/>
    </location>
</feature>
<protein>
    <recommendedName>
        <fullName evidence="1">Cupin fold metalloprotein WbuC cupin domain-containing protein</fullName>
    </recommendedName>
</protein>
<organism evidence="2 3">
    <name type="scientific">Rouxiella badensis</name>
    <dbReference type="NCBI Taxonomy" id="1646377"/>
    <lineage>
        <taxon>Bacteria</taxon>
        <taxon>Pseudomonadati</taxon>
        <taxon>Pseudomonadota</taxon>
        <taxon>Gammaproteobacteria</taxon>
        <taxon>Enterobacterales</taxon>
        <taxon>Yersiniaceae</taxon>
        <taxon>Rouxiella</taxon>
    </lineage>
</organism>
<dbReference type="RefSeq" id="WP_017492348.1">
    <property type="nucleotide sequence ID" value="NZ_CAUQAZ010000057.1"/>
</dbReference>